<comment type="subcellular location">
    <subcellularLocation>
        <location evidence="1">Cell membrane</location>
        <topology evidence="1">Multi-pass membrane protein</topology>
    </subcellularLocation>
</comment>
<dbReference type="GO" id="GO:0005886">
    <property type="term" value="C:plasma membrane"/>
    <property type="evidence" value="ECO:0007669"/>
    <property type="project" value="UniProtKB-SubCell"/>
</dbReference>
<feature type="transmembrane region" description="Helical" evidence="6">
    <location>
        <begin position="288"/>
        <end position="310"/>
    </location>
</feature>
<keyword evidence="5 6" id="KW-0472">Membrane</keyword>
<feature type="transmembrane region" description="Helical" evidence="6">
    <location>
        <begin position="243"/>
        <end position="268"/>
    </location>
</feature>
<dbReference type="InterPro" id="IPR022791">
    <property type="entry name" value="L-PG_synthase/AglD"/>
</dbReference>
<dbReference type="RefSeq" id="WP_072797088.1">
    <property type="nucleotide sequence ID" value="NZ_FRAQ01000001.1"/>
</dbReference>
<evidence type="ECO:0000256" key="3">
    <source>
        <dbReference type="ARBA" id="ARBA00022692"/>
    </source>
</evidence>
<gene>
    <name evidence="7" type="ORF">SAMN05216369_2109</name>
</gene>
<evidence type="ECO:0008006" key="9">
    <source>
        <dbReference type="Google" id="ProtNLM"/>
    </source>
</evidence>
<dbReference type="Proteomes" id="UP000184497">
    <property type="component" value="Unassembled WGS sequence"/>
</dbReference>
<evidence type="ECO:0000256" key="2">
    <source>
        <dbReference type="ARBA" id="ARBA00022475"/>
    </source>
</evidence>
<accession>A0A1M6SKP7</accession>
<feature type="transmembrane region" description="Helical" evidence="6">
    <location>
        <begin position="12"/>
        <end position="29"/>
    </location>
</feature>
<feature type="transmembrane region" description="Helical" evidence="6">
    <location>
        <begin position="41"/>
        <end position="62"/>
    </location>
</feature>
<dbReference type="EMBL" id="FRAQ01000001">
    <property type="protein sequence ID" value="SHK45354.1"/>
    <property type="molecule type" value="Genomic_DNA"/>
</dbReference>
<feature type="transmembrane region" description="Helical" evidence="6">
    <location>
        <begin position="131"/>
        <end position="151"/>
    </location>
</feature>
<sequence>MNFLGNTGSRIALKWLVTALIIGAVLFFVDGKTLLREVASIPPAAMVAGLVLGIGQVFLSAWRWRYTANLLGLPIPYMQAVREYYLATFTNQVLPGGVLGDVNRALRHGADTNNRLAAAHGVAIERLSGQVVLAAVVVTGLAWLVITGRVVGASPTGAGSLSHLHWLLAGVSAVILLTWFLARKNKRISVYVGTLRGDLTRALLSWPAFPLQVLTSLLVVASYLAVFLVLANGAGYLADLPSAGVVAALCSLLLLSMVIPVTVSGWGVREGAAVILWPMVGLPAEQGVALSVAYGALILVSSLPGALFLFSSPVRQR</sequence>
<dbReference type="AlphaFoldDB" id="A0A1M6SKP7"/>
<keyword evidence="3 6" id="KW-0812">Transmembrane</keyword>
<evidence type="ECO:0000256" key="4">
    <source>
        <dbReference type="ARBA" id="ARBA00022989"/>
    </source>
</evidence>
<evidence type="ECO:0000256" key="1">
    <source>
        <dbReference type="ARBA" id="ARBA00004651"/>
    </source>
</evidence>
<feature type="transmembrane region" description="Helical" evidence="6">
    <location>
        <begin position="203"/>
        <end position="231"/>
    </location>
</feature>
<keyword evidence="2" id="KW-1003">Cell membrane</keyword>
<feature type="transmembrane region" description="Helical" evidence="6">
    <location>
        <begin position="163"/>
        <end position="182"/>
    </location>
</feature>
<reference evidence="8" key="1">
    <citation type="submission" date="2016-11" db="EMBL/GenBank/DDBJ databases">
        <authorList>
            <person name="Varghese N."/>
            <person name="Submissions S."/>
        </authorList>
    </citation>
    <scope>NUCLEOTIDE SEQUENCE [LARGE SCALE GENOMIC DNA]</scope>
    <source>
        <strain evidence="8">CGMCC 1.10835</strain>
    </source>
</reference>
<dbReference type="Pfam" id="PF03706">
    <property type="entry name" value="LPG_synthase_TM"/>
    <property type="match status" value="1"/>
</dbReference>
<name>A0A1M6SKP7_9GAMM</name>
<proteinExistence type="predicted"/>
<protein>
    <recommendedName>
        <fullName evidence="9">Lysylphosphatidylglycerol synthase TM region</fullName>
    </recommendedName>
</protein>
<evidence type="ECO:0000256" key="5">
    <source>
        <dbReference type="ARBA" id="ARBA00023136"/>
    </source>
</evidence>
<evidence type="ECO:0000313" key="8">
    <source>
        <dbReference type="Proteomes" id="UP000184497"/>
    </source>
</evidence>
<evidence type="ECO:0000313" key="7">
    <source>
        <dbReference type="EMBL" id="SHK45354.1"/>
    </source>
</evidence>
<dbReference type="STRING" id="564117.SAMN05216369_2109"/>
<dbReference type="OrthoDB" id="9126302at2"/>
<evidence type="ECO:0000256" key="6">
    <source>
        <dbReference type="SAM" id="Phobius"/>
    </source>
</evidence>
<dbReference type="PANTHER" id="PTHR40277:SF1">
    <property type="entry name" value="BLL5419 PROTEIN"/>
    <property type="match status" value="1"/>
</dbReference>
<dbReference type="PANTHER" id="PTHR40277">
    <property type="entry name" value="BLL5419 PROTEIN"/>
    <property type="match status" value="1"/>
</dbReference>
<keyword evidence="4 6" id="KW-1133">Transmembrane helix</keyword>
<organism evidence="7 8">
    <name type="scientific">Marinobacter antarcticus</name>
    <dbReference type="NCBI Taxonomy" id="564117"/>
    <lineage>
        <taxon>Bacteria</taxon>
        <taxon>Pseudomonadati</taxon>
        <taxon>Pseudomonadota</taxon>
        <taxon>Gammaproteobacteria</taxon>
        <taxon>Pseudomonadales</taxon>
        <taxon>Marinobacteraceae</taxon>
        <taxon>Marinobacter</taxon>
    </lineage>
</organism>
<keyword evidence="8" id="KW-1185">Reference proteome</keyword>